<feature type="compositionally biased region" description="Basic and acidic residues" evidence="1">
    <location>
        <begin position="147"/>
        <end position="163"/>
    </location>
</feature>
<proteinExistence type="predicted"/>
<name>A0A2S4PXL6_9PEZI</name>
<feature type="compositionally biased region" description="Basic and acidic residues" evidence="1">
    <location>
        <begin position="271"/>
        <end position="298"/>
    </location>
</feature>
<dbReference type="PANTHER" id="PTHR22093">
    <property type="entry name" value="LEUKOCYTE RECEPTOR CLUSTER LRC MEMBER 1"/>
    <property type="match status" value="1"/>
</dbReference>
<dbReference type="PANTHER" id="PTHR22093:SF0">
    <property type="entry name" value="LEUKOCYTE RECEPTOR CLUSTER MEMBER 1"/>
    <property type="match status" value="1"/>
</dbReference>
<feature type="compositionally biased region" description="Basic and acidic residues" evidence="1">
    <location>
        <begin position="115"/>
        <end position="126"/>
    </location>
</feature>
<feature type="compositionally biased region" description="Basic residues" evidence="1">
    <location>
        <begin position="246"/>
        <end position="257"/>
    </location>
</feature>
<feature type="domain" description="CBF1-interacting co-repressor CIR N-terminal" evidence="2">
    <location>
        <begin position="20"/>
        <end position="56"/>
    </location>
</feature>
<keyword evidence="4" id="KW-1185">Reference proteome</keyword>
<gene>
    <name evidence="3" type="ORF">EPUL_002558</name>
</gene>
<evidence type="ECO:0000313" key="4">
    <source>
        <dbReference type="Proteomes" id="UP000237438"/>
    </source>
</evidence>
<comment type="caution">
    <text evidence="3">The sequence shown here is derived from an EMBL/GenBank/DDBJ whole genome shotgun (WGS) entry which is preliminary data.</text>
</comment>
<feature type="compositionally biased region" description="Basic and acidic residues" evidence="1">
    <location>
        <begin position="188"/>
        <end position="202"/>
    </location>
</feature>
<dbReference type="OrthoDB" id="2159131at2759"/>
<organism evidence="3 4">
    <name type="scientific">Erysiphe pulchra</name>
    <dbReference type="NCBI Taxonomy" id="225359"/>
    <lineage>
        <taxon>Eukaryota</taxon>
        <taxon>Fungi</taxon>
        <taxon>Dikarya</taxon>
        <taxon>Ascomycota</taxon>
        <taxon>Pezizomycotina</taxon>
        <taxon>Leotiomycetes</taxon>
        <taxon>Erysiphales</taxon>
        <taxon>Erysiphaceae</taxon>
        <taxon>Erysiphe</taxon>
    </lineage>
</organism>
<dbReference type="AlphaFoldDB" id="A0A2S4PXL6"/>
<evidence type="ECO:0000313" key="3">
    <source>
        <dbReference type="EMBL" id="POS86788.1"/>
    </source>
</evidence>
<feature type="compositionally biased region" description="Polar residues" evidence="1">
    <location>
        <begin position="127"/>
        <end position="141"/>
    </location>
</feature>
<protein>
    <recommendedName>
        <fullName evidence="2">CBF1-interacting co-repressor CIR N-terminal domain-containing protein</fullName>
    </recommendedName>
</protein>
<feature type="region of interest" description="Disordered" evidence="1">
    <location>
        <begin position="63"/>
        <end position="312"/>
    </location>
</feature>
<evidence type="ECO:0000256" key="1">
    <source>
        <dbReference type="SAM" id="MobiDB-lite"/>
    </source>
</evidence>
<evidence type="ECO:0000259" key="2">
    <source>
        <dbReference type="SMART" id="SM01083"/>
    </source>
</evidence>
<dbReference type="Pfam" id="PF10197">
    <property type="entry name" value="Cir_N"/>
    <property type="match status" value="1"/>
</dbReference>
<feature type="compositionally biased region" description="Basic and acidic residues" evidence="1">
    <location>
        <begin position="211"/>
        <end position="220"/>
    </location>
</feature>
<dbReference type="InterPro" id="IPR039875">
    <property type="entry name" value="LENG1-like"/>
</dbReference>
<dbReference type="STRING" id="225359.A0A2S4PXL6"/>
<accession>A0A2S4PXL6</accession>
<reference evidence="3 4" key="1">
    <citation type="submission" date="2017-10" db="EMBL/GenBank/DDBJ databases">
        <title>Development of genomic resources for the powdery mildew, Erysiphe pulchra.</title>
        <authorList>
            <person name="Wadl P.A."/>
            <person name="Mack B.M."/>
            <person name="Moore G."/>
            <person name="Beltz S.B."/>
        </authorList>
    </citation>
    <scope>NUCLEOTIDE SEQUENCE [LARGE SCALE GENOMIC DNA]</scope>
    <source>
        <strain evidence="3">Cflorida</strain>
    </source>
</reference>
<dbReference type="SMART" id="SM01083">
    <property type="entry name" value="Cir_N"/>
    <property type="match status" value="1"/>
</dbReference>
<dbReference type="InterPro" id="IPR019339">
    <property type="entry name" value="CIR_N_dom"/>
</dbReference>
<dbReference type="EMBL" id="PEDP01000250">
    <property type="protein sequence ID" value="POS86788.1"/>
    <property type="molecule type" value="Genomic_DNA"/>
</dbReference>
<feature type="compositionally biased region" description="Basic residues" evidence="1">
    <location>
        <begin position="299"/>
        <end position="312"/>
    </location>
</feature>
<feature type="compositionally biased region" description="Polar residues" evidence="1">
    <location>
        <begin position="69"/>
        <end position="82"/>
    </location>
</feature>
<sequence length="312" mass="37055">MWRTEERKQELNKHLLGKKSWNVYNKSNIEKVRRDEAIAKAAEEAEEERMQALDAERRMQILRGEEPTAISSPDLATSVSSSRQHHSERPFREKRLRKKAGENDTEFEMRIACQKAEDAAAARDKSSLTSSMIPHNISDQRNNPKKRNAEAEREAAEKKREYEDQYTMRFSNAAGFKQSPGESPWYSKSDRLETRHEKEIACSKDVWGNDDPGRLQRENMRMVSNDPLVMMKAGASKVREQERERKKLRARENHRRHLDRDDKKSLRRKRDVREYEDSDIKYESLDNTKVEHKRDRRESKQKHRHRNRNRIS</sequence>
<dbReference type="Proteomes" id="UP000237438">
    <property type="component" value="Unassembled WGS sequence"/>
</dbReference>